<evidence type="ECO:0000313" key="2">
    <source>
        <dbReference type="EMBL" id="ABR69868.1"/>
    </source>
</evidence>
<dbReference type="AlphaFoldDB" id="A6VTT9"/>
<name>A6VTT9_MARMS</name>
<accession>A6VTT9</accession>
<dbReference type="KEGG" id="mmw:Mmwyl1_0937"/>
<keyword evidence="2" id="KW-0808">Transferase</keyword>
<feature type="domain" description="N-acetyltransferase" evidence="1">
    <location>
        <begin position="2"/>
        <end position="157"/>
    </location>
</feature>
<gene>
    <name evidence="2" type="ordered locus">Mmwyl1_0937</name>
</gene>
<dbReference type="Pfam" id="PF00583">
    <property type="entry name" value="Acetyltransf_1"/>
    <property type="match status" value="1"/>
</dbReference>
<evidence type="ECO:0000259" key="1">
    <source>
        <dbReference type="PROSITE" id="PS51186"/>
    </source>
</evidence>
<dbReference type="Gene3D" id="3.40.630.30">
    <property type="match status" value="1"/>
</dbReference>
<proteinExistence type="predicted"/>
<dbReference type="InterPro" id="IPR016181">
    <property type="entry name" value="Acyl_CoA_acyltransferase"/>
</dbReference>
<dbReference type="GO" id="GO:0016747">
    <property type="term" value="F:acyltransferase activity, transferring groups other than amino-acyl groups"/>
    <property type="evidence" value="ECO:0007669"/>
    <property type="project" value="InterPro"/>
</dbReference>
<sequence length="165" mass="18326">MVKIEKMTTQHLAEVITLSVVEEQKKFVGTIDEILASANAQIRPHVILVEDKIVGFFLIDTTYAKTYDFTGQSNSIGLRSFFISKEHQGKGYAKQAILALPNYLSEAYPHHSKIFLTVNCQNPIAKELYLKGGFEDTNALYHGGAAGPQHIMVRSIKSSIRAVSQ</sequence>
<dbReference type="HOGENOM" id="CLU_111226_3_0_6"/>
<reference evidence="2" key="1">
    <citation type="submission" date="2007-06" db="EMBL/GenBank/DDBJ databases">
        <title>Complete sequence of Marinomonas sp. MWYL1.</title>
        <authorList>
            <consortium name="US DOE Joint Genome Institute"/>
            <person name="Copeland A."/>
            <person name="Lucas S."/>
            <person name="Lapidus A."/>
            <person name="Barry K."/>
            <person name="Glavina del Rio T."/>
            <person name="Dalin E."/>
            <person name="Tice H."/>
            <person name="Pitluck S."/>
            <person name="Kiss H."/>
            <person name="Brettin T."/>
            <person name="Bruce D."/>
            <person name="Detter J.C."/>
            <person name="Han C."/>
            <person name="Schmutz J."/>
            <person name="Larimer F."/>
            <person name="Land M."/>
            <person name="Hauser L."/>
            <person name="Kyrpides N."/>
            <person name="Kim E."/>
            <person name="Johnston A.W.B."/>
            <person name="Todd J.D."/>
            <person name="Rogers R."/>
            <person name="Wexler M."/>
            <person name="Bond P.L."/>
            <person name="Li Y."/>
            <person name="Richardson P."/>
        </authorList>
    </citation>
    <scope>NUCLEOTIDE SEQUENCE [LARGE SCALE GENOMIC DNA]</scope>
    <source>
        <strain evidence="2">MWYL1</strain>
    </source>
</reference>
<protein>
    <submittedName>
        <fullName evidence="2">GCN5-related N-acetyltransferase</fullName>
    </submittedName>
</protein>
<dbReference type="InterPro" id="IPR000182">
    <property type="entry name" value="GNAT_dom"/>
</dbReference>
<dbReference type="CDD" id="cd04301">
    <property type="entry name" value="NAT_SF"/>
    <property type="match status" value="1"/>
</dbReference>
<dbReference type="SUPFAM" id="SSF55729">
    <property type="entry name" value="Acyl-CoA N-acyltransferases (Nat)"/>
    <property type="match status" value="1"/>
</dbReference>
<dbReference type="OrthoDB" id="8304386at2"/>
<dbReference type="STRING" id="400668.Mmwyl1_0937"/>
<dbReference type="EMBL" id="CP000749">
    <property type="protein sequence ID" value="ABR69868.1"/>
    <property type="molecule type" value="Genomic_DNA"/>
</dbReference>
<organism evidence="2">
    <name type="scientific">Marinomonas sp. (strain MWYL1)</name>
    <dbReference type="NCBI Taxonomy" id="400668"/>
    <lineage>
        <taxon>Bacteria</taxon>
        <taxon>Pseudomonadati</taxon>
        <taxon>Pseudomonadota</taxon>
        <taxon>Gammaproteobacteria</taxon>
        <taxon>Oceanospirillales</taxon>
        <taxon>Oceanospirillaceae</taxon>
        <taxon>Marinomonas</taxon>
    </lineage>
</organism>
<dbReference type="PROSITE" id="PS51186">
    <property type="entry name" value="GNAT"/>
    <property type="match status" value="1"/>
</dbReference>
<dbReference type="eggNOG" id="COG1670">
    <property type="taxonomic scope" value="Bacteria"/>
</dbReference>